<keyword evidence="2" id="KW-1185">Reference proteome</keyword>
<dbReference type="Proteomes" id="UP001165685">
    <property type="component" value="Unassembled WGS sequence"/>
</dbReference>
<evidence type="ECO:0000313" key="1">
    <source>
        <dbReference type="EMBL" id="MDA2805730.1"/>
    </source>
</evidence>
<name>A0ABT4TMV1_9ACTN</name>
<gene>
    <name evidence="1" type="ORF">O4U47_14520</name>
</gene>
<comment type="caution">
    <text evidence="1">The sequence shown here is derived from an EMBL/GenBank/DDBJ whole genome shotgun (WGS) entry which is preliminary data.</text>
</comment>
<evidence type="ECO:0000313" key="2">
    <source>
        <dbReference type="Proteomes" id="UP001165685"/>
    </source>
</evidence>
<sequence>MDDLTINSHYLVEIHVCADGILDDRAARRAALSMDHALPGAPVTLLFRGNVDYVAPWALVPLADHLAEATDITVIAGGKAVAGLSEHVRLAARQGREFRAHDAEHRRIREAARRRMADTGGLESGGAQ</sequence>
<protein>
    <recommendedName>
        <fullName evidence="3">STAS domain-containing protein</fullName>
    </recommendedName>
</protein>
<dbReference type="RefSeq" id="WP_270678383.1">
    <property type="nucleotide sequence ID" value="NZ_JAQFWP010000024.1"/>
</dbReference>
<accession>A0ABT4TMV1</accession>
<organism evidence="1 2">
    <name type="scientific">Nocardiopsis suaedae</name>
    <dbReference type="NCBI Taxonomy" id="3018444"/>
    <lineage>
        <taxon>Bacteria</taxon>
        <taxon>Bacillati</taxon>
        <taxon>Actinomycetota</taxon>
        <taxon>Actinomycetes</taxon>
        <taxon>Streptosporangiales</taxon>
        <taxon>Nocardiopsidaceae</taxon>
        <taxon>Nocardiopsis</taxon>
    </lineage>
</organism>
<evidence type="ECO:0008006" key="3">
    <source>
        <dbReference type="Google" id="ProtNLM"/>
    </source>
</evidence>
<dbReference type="EMBL" id="JAQFWP010000024">
    <property type="protein sequence ID" value="MDA2805730.1"/>
    <property type="molecule type" value="Genomic_DNA"/>
</dbReference>
<reference evidence="1" key="1">
    <citation type="submission" date="2023-01" db="EMBL/GenBank/DDBJ databases">
        <title>Draft genome sequence of Nocardiopsis sp. LSu2-4 isolated from halophytes.</title>
        <authorList>
            <person name="Duangmal K."/>
            <person name="Chantavorakit T."/>
        </authorList>
    </citation>
    <scope>NUCLEOTIDE SEQUENCE</scope>
    <source>
        <strain evidence="1">LSu2-4</strain>
    </source>
</reference>
<proteinExistence type="predicted"/>